<evidence type="ECO:0000313" key="3">
    <source>
        <dbReference type="EMBL" id="WMS87774.1"/>
    </source>
</evidence>
<dbReference type="PANTHER" id="PTHR11820:SF7">
    <property type="entry name" value="ACYLPYRUVASE FAHD1, MITOCHONDRIAL"/>
    <property type="match status" value="1"/>
</dbReference>
<dbReference type="InterPro" id="IPR036663">
    <property type="entry name" value="Fumarylacetoacetase_C_sf"/>
</dbReference>
<keyword evidence="4" id="KW-1185">Reference proteome</keyword>
<protein>
    <submittedName>
        <fullName evidence="3">Fumarylacetoacetate hydrolase family protein</fullName>
    </submittedName>
</protein>
<dbReference type="KEGG" id="plei:Q9312_02335"/>
<dbReference type="Gene3D" id="3.90.850.10">
    <property type="entry name" value="Fumarylacetoacetase-like, C-terminal domain"/>
    <property type="match status" value="1"/>
</dbReference>
<evidence type="ECO:0000256" key="1">
    <source>
        <dbReference type="ARBA" id="ARBA00022723"/>
    </source>
</evidence>
<dbReference type="EMBL" id="CP133548">
    <property type="protein sequence ID" value="WMS87774.1"/>
    <property type="molecule type" value="Genomic_DNA"/>
</dbReference>
<dbReference type="NCBIfam" id="NF007967">
    <property type="entry name" value="PRK10691.1"/>
    <property type="match status" value="1"/>
</dbReference>
<keyword evidence="3" id="KW-0378">Hydrolase</keyword>
<dbReference type="Proteomes" id="UP001239782">
    <property type="component" value="Chromosome"/>
</dbReference>
<keyword evidence="1" id="KW-0479">Metal-binding</keyword>
<evidence type="ECO:0000313" key="4">
    <source>
        <dbReference type="Proteomes" id="UP001239782"/>
    </source>
</evidence>
<dbReference type="GO" id="GO:0046872">
    <property type="term" value="F:metal ion binding"/>
    <property type="evidence" value="ECO:0007669"/>
    <property type="project" value="UniProtKB-KW"/>
</dbReference>
<gene>
    <name evidence="3" type="ORF">Q9312_02335</name>
</gene>
<dbReference type="InterPro" id="IPR011234">
    <property type="entry name" value="Fumarylacetoacetase-like_C"/>
</dbReference>
<reference evidence="3 4" key="1">
    <citation type="submission" date="2023-08" db="EMBL/GenBank/DDBJ databases">
        <title>Pleionea litopenaei sp. nov., isolated from stomach of juvenile Litopenaeus vannamei.</title>
        <authorList>
            <person name="Rho A.M."/>
            <person name="Hwang C.Y."/>
        </authorList>
    </citation>
    <scope>NUCLEOTIDE SEQUENCE [LARGE SCALE GENOMIC DNA]</scope>
    <source>
        <strain evidence="3 4">HL-JVS1</strain>
    </source>
</reference>
<evidence type="ECO:0000259" key="2">
    <source>
        <dbReference type="Pfam" id="PF01557"/>
    </source>
</evidence>
<dbReference type="GO" id="GO:0018773">
    <property type="term" value="F:acetylpyruvate hydrolase activity"/>
    <property type="evidence" value="ECO:0007669"/>
    <property type="project" value="TreeGrafter"/>
</dbReference>
<dbReference type="PANTHER" id="PTHR11820">
    <property type="entry name" value="ACYLPYRUVASE"/>
    <property type="match status" value="1"/>
</dbReference>
<dbReference type="Pfam" id="PF01557">
    <property type="entry name" value="FAA_hydrolase"/>
    <property type="match status" value="1"/>
</dbReference>
<accession>A0AA51X7C5</accession>
<feature type="domain" description="Fumarylacetoacetase-like C-terminal" evidence="2">
    <location>
        <begin position="18"/>
        <end position="212"/>
    </location>
</feature>
<dbReference type="RefSeq" id="WP_309202928.1">
    <property type="nucleotide sequence ID" value="NZ_CP133548.1"/>
</dbReference>
<name>A0AA51X7C5_9GAMM</name>
<dbReference type="SUPFAM" id="SSF56529">
    <property type="entry name" value="FAH"/>
    <property type="match status" value="1"/>
</dbReference>
<proteinExistence type="predicted"/>
<sequence length="219" mass="23721">MYEFRSSIKAIQQLTPGKIVCVGRNYAEHAKELGNDVPSQPVLFMKPKSALCDWASGFSVPNGRGECHHELELAVVITKSLKNANSSECQQAIGGMALALDLTLRQVQSELKQKGLPWELAKAFDGACPVSEWIQPVSDWSSLSLELSVNQQVRQSGNTSQMIWPTLELLSTISQYFTLEPGDIVLTGTPAGVAPLVEGDRVVGQLGQLLTVTGVVSRD</sequence>
<dbReference type="AlphaFoldDB" id="A0AA51X7C5"/>
<organism evidence="3 4">
    <name type="scientific">Pleionea litopenaei</name>
    <dbReference type="NCBI Taxonomy" id="3070815"/>
    <lineage>
        <taxon>Bacteria</taxon>
        <taxon>Pseudomonadati</taxon>
        <taxon>Pseudomonadota</taxon>
        <taxon>Gammaproteobacteria</taxon>
        <taxon>Oceanospirillales</taxon>
        <taxon>Pleioneaceae</taxon>
        <taxon>Pleionea</taxon>
    </lineage>
</organism>